<name>A0ABN7UM87_GIGMA</name>
<feature type="compositionally biased region" description="Polar residues" evidence="1">
    <location>
        <begin position="160"/>
        <end position="170"/>
    </location>
</feature>
<feature type="compositionally biased region" description="Low complexity" evidence="1">
    <location>
        <begin position="8"/>
        <end position="19"/>
    </location>
</feature>
<feature type="region of interest" description="Disordered" evidence="1">
    <location>
        <begin position="1"/>
        <end position="44"/>
    </location>
</feature>
<accession>A0ABN7UM87</accession>
<evidence type="ECO:0000313" key="3">
    <source>
        <dbReference type="Proteomes" id="UP000789901"/>
    </source>
</evidence>
<comment type="caution">
    <text evidence="2">The sequence shown here is derived from an EMBL/GenBank/DDBJ whole genome shotgun (WGS) entry which is preliminary data.</text>
</comment>
<dbReference type="EMBL" id="CAJVQB010003908">
    <property type="protein sequence ID" value="CAG8621265.1"/>
    <property type="molecule type" value="Genomic_DNA"/>
</dbReference>
<evidence type="ECO:0000313" key="2">
    <source>
        <dbReference type="EMBL" id="CAG8621265.1"/>
    </source>
</evidence>
<gene>
    <name evidence="2" type="ORF">GMARGA_LOCUS7855</name>
</gene>
<feature type="compositionally biased region" description="Low complexity" evidence="1">
    <location>
        <begin position="26"/>
        <end position="41"/>
    </location>
</feature>
<reference evidence="2 3" key="1">
    <citation type="submission" date="2021-06" db="EMBL/GenBank/DDBJ databases">
        <authorList>
            <person name="Kallberg Y."/>
            <person name="Tangrot J."/>
            <person name="Rosling A."/>
        </authorList>
    </citation>
    <scope>NUCLEOTIDE SEQUENCE [LARGE SCALE GENOMIC DNA]</scope>
    <source>
        <strain evidence="2 3">120-4 pot B 10/14</strain>
    </source>
</reference>
<organism evidence="2 3">
    <name type="scientific">Gigaspora margarita</name>
    <dbReference type="NCBI Taxonomy" id="4874"/>
    <lineage>
        <taxon>Eukaryota</taxon>
        <taxon>Fungi</taxon>
        <taxon>Fungi incertae sedis</taxon>
        <taxon>Mucoromycota</taxon>
        <taxon>Glomeromycotina</taxon>
        <taxon>Glomeromycetes</taxon>
        <taxon>Diversisporales</taxon>
        <taxon>Gigasporaceae</taxon>
        <taxon>Gigaspora</taxon>
    </lineage>
</organism>
<sequence>MKRKNLVSTTSSLTSSQLLNNDMGGKSSSKNSNNKSIRRLTPIPPRLRGKAATFVTVAEPKDLDEAITKARKAEAENTTVSKLLIKAIRRKTDPRYLLMKPGARVHVTEKNKGTIDRPYCPELPIGKKPPKSIKAPTTWDGLNHTAMTQKPRTRMKYTPLQKNSTSSTPVVATGKREFRPNSEELEKPGYG</sequence>
<feature type="compositionally biased region" description="Basic and acidic residues" evidence="1">
    <location>
        <begin position="174"/>
        <end position="191"/>
    </location>
</feature>
<proteinExistence type="predicted"/>
<dbReference type="Proteomes" id="UP000789901">
    <property type="component" value="Unassembled WGS sequence"/>
</dbReference>
<keyword evidence="3" id="KW-1185">Reference proteome</keyword>
<protein>
    <submittedName>
        <fullName evidence="2">29750_t:CDS:1</fullName>
    </submittedName>
</protein>
<evidence type="ECO:0000256" key="1">
    <source>
        <dbReference type="SAM" id="MobiDB-lite"/>
    </source>
</evidence>
<feature type="region of interest" description="Disordered" evidence="1">
    <location>
        <begin position="118"/>
        <end position="191"/>
    </location>
</feature>